<organism evidence="4 5">
    <name type="scientific">Dethiosulfatarculus sandiegensis</name>
    <dbReference type="NCBI Taxonomy" id="1429043"/>
    <lineage>
        <taxon>Bacteria</taxon>
        <taxon>Pseudomonadati</taxon>
        <taxon>Thermodesulfobacteriota</taxon>
        <taxon>Desulfarculia</taxon>
        <taxon>Desulfarculales</taxon>
        <taxon>Desulfarculaceae</taxon>
        <taxon>Dethiosulfatarculus</taxon>
    </lineage>
</organism>
<dbReference type="Proteomes" id="UP000032233">
    <property type="component" value="Unassembled WGS sequence"/>
</dbReference>
<keyword evidence="5" id="KW-1185">Reference proteome</keyword>
<gene>
    <name evidence="4" type="ORF">X474_01250</name>
</gene>
<feature type="signal peptide" evidence="2">
    <location>
        <begin position="1"/>
        <end position="25"/>
    </location>
</feature>
<reference evidence="4 5" key="1">
    <citation type="submission" date="2013-11" db="EMBL/GenBank/DDBJ databases">
        <title>Metagenomic analysis of a methanogenic consortium involved in long chain n-alkane degradation.</title>
        <authorList>
            <person name="Davidova I.A."/>
            <person name="Callaghan A.V."/>
            <person name="Wawrik B."/>
            <person name="Pruitt S."/>
            <person name="Marks C."/>
            <person name="Duncan K.E."/>
            <person name="Suflita J.M."/>
        </authorList>
    </citation>
    <scope>NUCLEOTIDE SEQUENCE [LARGE SCALE GENOMIC DNA]</scope>
    <source>
        <strain evidence="4 5">SPR</strain>
    </source>
</reference>
<comment type="caution">
    <text evidence="4">The sequence shown here is derived from an EMBL/GenBank/DDBJ whole genome shotgun (WGS) entry which is preliminary data.</text>
</comment>
<evidence type="ECO:0000313" key="5">
    <source>
        <dbReference type="Proteomes" id="UP000032233"/>
    </source>
</evidence>
<keyword evidence="2" id="KW-0732">Signal</keyword>
<evidence type="ECO:0000259" key="3">
    <source>
        <dbReference type="Pfam" id="PF14326"/>
    </source>
</evidence>
<dbReference type="EMBL" id="AZAC01000001">
    <property type="protein sequence ID" value="KIX16100.1"/>
    <property type="molecule type" value="Genomic_DNA"/>
</dbReference>
<name>A0A0D2K3G8_9BACT</name>
<dbReference type="Pfam" id="PF14326">
    <property type="entry name" value="DUF4384"/>
    <property type="match status" value="1"/>
</dbReference>
<feature type="domain" description="DUF4384" evidence="3">
    <location>
        <begin position="78"/>
        <end position="154"/>
    </location>
</feature>
<evidence type="ECO:0000256" key="2">
    <source>
        <dbReference type="SAM" id="SignalP"/>
    </source>
</evidence>
<sequence length="231" mass="25656">MKHGKFLSFLTLACVFTLTAAVADAKRTNRDLVFEDDERPAVAAKVDSSGNAIVVSMKTAVELVRNGHKSTVLPNHAFRSGDKVKFKYTVNTDCYAYWFLKGSSGSLYMLFPNKLTGRDNLIKKNQVCTIPVKGSFKFDNNPGKEEVLVFLTKERVPELDEASLEATENKGQVRNCAADLNGIQENNESRRTSRDLVFEEEEDTQSGIKTSSQASSSPDDVLVVYYALDHN</sequence>
<evidence type="ECO:0000256" key="1">
    <source>
        <dbReference type="SAM" id="MobiDB-lite"/>
    </source>
</evidence>
<accession>A0A0D2K3G8</accession>
<dbReference type="RefSeq" id="WP_044346198.1">
    <property type="nucleotide sequence ID" value="NZ_AZAC01000001.1"/>
</dbReference>
<dbReference type="OrthoDB" id="5515233at2"/>
<feature type="chain" id="PRO_5002245424" description="DUF4384 domain-containing protein" evidence="2">
    <location>
        <begin position="26"/>
        <end position="231"/>
    </location>
</feature>
<proteinExistence type="predicted"/>
<feature type="compositionally biased region" description="Polar residues" evidence="1">
    <location>
        <begin position="205"/>
        <end position="217"/>
    </location>
</feature>
<dbReference type="InterPro" id="IPR025493">
    <property type="entry name" value="DUF4384"/>
</dbReference>
<dbReference type="STRING" id="1429043.X474_01250"/>
<feature type="compositionally biased region" description="Basic and acidic residues" evidence="1">
    <location>
        <begin position="188"/>
        <end position="197"/>
    </location>
</feature>
<evidence type="ECO:0000313" key="4">
    <source>
        <dbReference type="EMBL" id="KIX16100.1"/>
    </source>
</evidence>
<dbReference type="AlphaFoldDB" id="A0A0D2K3G8"/>
<protein>
    <recommendedName>
        <fullName evidence="3">DUF4384 domain-containing protein</fullName>
    </recommendedName>
</protein>
<feature type="region of interest" description="Disordered" evidence="1">
    <location>
        <begin position="188"/>
        <end position="217"/>
    </location>
</feature>
<dbReference type="InParanoid" id="A0A0D2K3G8"/>